<dbReference type="NCBIfam" id="NF007000">
    <property type="entry name" value="PRK09463.1"/>
    <property type="match status" value="1"/>
</dbReference>
<evidence type="ECO:0000256" key="1">
    <source>
        <dbReference type="ARBA" id="ARBA00001974"/>
    </source>
</evidence>
<dbReference type="PANTHER" id="PTHR48083">
    <property type="entry name" value="MEDIUM-CHAIN SPECIFIC ACYL-COA DEHYDROGENASE, MITOCHONDRIAL-RELATED"/>
    <property type="match status" value="1"/>
</dbReference>
<feature type="domain" description="Acyl-CoA dehydrogenase/oxidase N-terminal" evidence="16">
    <location>
        <begin position="143"/>
        <end position="237"/>
    </location>
</feature>
<keyword evidence="14" id="KW-0472">Membrane</keyword>
<dbReference type="InterPro" id="IPR036250">
    <property type="entry name" value="AcylCo_DH-like_C"/>
</dbReference>
<evidence type="ECO:0000313" key="19">
    <source>
        <dbReference type="Proteomes" id="UP000250079"/>
    </source>
</evidence>
<feature type="transmembrane region" description="Helical" evidence="14">
    <location>
        <begin position="40"/>
        <end position="65"/>
    </location>
</feature>
<evidence type="ECO:0000256" key="12">
    <source>
        <dbReference type="ARBA" id="ARBA00047882"/>
    </source>
</evidence>
<sequence>MGIIFWLAVLALTLFVLSRHRLSLPVASVATVLVLLLASWLGFLSGVAGTILVLLLVAVGVLFNVRSLRHRFFSFPILKYVRAVLPPMSETERAAIDAGTVWWEAELFRGSPNWSTLQSYPEATLSPAEQAFVDGPVNELCAMMDDWQITHELNDLPPEVWQFIKDQRFLGMVIPESYGGLGFSAMAHSEVVTKLATRSVTGAVTVMVPNSLGPAELLLHYGTETQKDYYLPRLAIGQEIPCFALTGPSAGSDAGAMPDFGIICMGQHEGAEVLGMRVTWEKRYITLGPVATLLGLAFKAYDPDHLLGDEENLGITCALIPTDTAGVKIGRRHYPLDQSFMNGPNSGDEVFIPMDWIIGGQPMVGQGWRMLMESLSVGRGISLPSNGVASGKATSRYVGAYARVRKQFNLPIGKFEGIEEALGRIAGLTYTMDAGRRLTCSALDQGEKPSVVSAILKYYNTEGMRVVLNDGMDIIGGKGICMGPGNFLGRAYQAIPVGITVEGANILTRSLIIFGQGAIRCHPWLMDEITAASLPNQQEALESFDEALMGHVGYAIQNGARSLFHGLTKGYFASAPDVGYNAKYYRRLARMSAAYSFLADFAMLFLGGGLKRKEMLSGRFADGLMHMYMASAVLKRFEDTGRPEDDRPLLEWSVRHSLFQVQVALDQILRNFPNTFIGLVLRGIVFPLGRRYRTPNDALTQACARILLDDSPARDRLTEGVFVSDDPKDVTGCIEHALKRVLAATDAEHKLKESLRLKPYAVDYADWLQQLVQEKVIESAEADLLLQAAEAIEVVVRVDDFPGVAG</sequence>
<dbReference type="InterPro" id="IPR037069">
    <property type="entry name" value="AcylCoA_DH/ox_N_sf"/>
</dbReference>
<dbReference type="InterPro" id="IPR013786">
    <property type="entry name" value="AcylCoA_DH/ox_N"/>
</dbReference>
<dbReference type="OrthoDB" id="9802447at2"/>
<dbReference type="Pfam" id="PF00441">
    <property type="entry name" value="Acyl-CoA_dh_1"/>
    <property type="match status" value="1"/>
</dbReference>
<name>A0A2Z2NT71_9GAMM</name>
<dbReference type="SUPFAM" id="SSF56645">
    <property type="entry name" value="Acyl-CoA dehydrogenase NM domain-like"/>
    <property type="match status" value="1"/>
</dbReference>
<dbReference type="FunFam" id="1.20.140.10:FF:000009">
    <property type="entry name" value="Acyl-CoA dehydrogenase"/>
    <property type="match status" value="1"/>
</dbReference>
<evidence type="ECO:0000259" key="17">
    <source>
        <dbReference type="Pfam" id="PF09317"/>
    </source>
</evidence>
<dbReference type="SUPFAM" id="SSF47203">
    <property type="entry name" value="Acyl-CoA dehydrogenase C-terminal domain-like"/>
    <property type="match status" value="1"/>
</dbReference>
<comment type="pathway">
    <text evidence="2">Lipid metabolism; fatty acid beta-oxidation.</text>
</comment>
<evidence type="ECO:0000256" key="4">
    <source>
        <dbReference type="ARBA" id="ARBA00012033"/>
    </source>
</evidence>
<keyword evidence="8" id="KW-0274">FAD</keyword>
<reference evidence="18 19" key="1">
    <citation type="submission" date="2016-12" db="EMBL/GenBank/DDBJ databases">
        <authorList>
            <person name="Song W.-J."/>
            <person name="Kurnit D.M."/>
        </authorList>
    </citation>
    <scope>NUCLEOTIDE SEQUENCE [LARGE SCALE GENOMIC DNA]</scope>
    <source>
        <strain evidence="18 19">IMCC3135</strain>
    </source>
</reference>
<dbReference type="EC" id="1.3.8.8" evidence="5"/>
<dbReference type="InterPro" id="IPR050741">
    <property type="entry name" value="Acyl-CoA_dehydrogenase"/>
</dbReference>
<dbReference type="UniPathway" id="UPA00659"/>
<dbReference type="KEGG" id="gai:IMCC3135_23415"/>
<keyword evidence="19" id="KW-1185">Reference proteome</keyword>
<dbReference type="Gene3D" id="1.10.540.10">
    <property type="entry name" value="Acyl-CoA dehydrogenase/oxidase, N-terminal domain"/>
    <property type="match status" value="1"/>
</dbReference>
<comment type="catalytic activity">
    <reaction evidence="12">
        <text>a medium-chain 2,3-saturated fatty acyl-CoA + oxidized [electron-transfer flavoprotein] + H(+) = a medium-chain (2E)-enoyl-CoA + reduced [electron-transfer flavoprotein]</text>
        <dbReference type="Rhea" id="RHEA:14477"/>
        <dbReference type="Rhea" id="RHEA-COMP:10685"/>
        <dbReference type="Rhea" id="RHEA-COMP:10686"/>
        <dbReference type="ChEBI" id="CHEBI:15378"/>
        <dbReference type="ChEBI" id="CHEBI:57692"/>
        <dbReference type="ChEBI" id="CHEBI:58307"/>
        <dbReference type="ChEBI" id="CHEBI:83723"/>
        <dbReference type="ChEBI" id="CHEBI:83726"/>
        <dbReference type="EC" id="1.3.8.7"/>
    </reaction>
</comment>
<keyword evidence="14" id="KW-0812">Transmembrane</keyword>
<evidence type="ECO:0000256" key="3">
    <source>
        <dbReference type="ARBA" id="ARBA00009347"/>
    </source>
</evidence>
<dbReference type="NCBIfam" id="NF009586">
    <property type="entry name" value="PRK13026.1"/>
    <property type="match status" value="1"/>
</dbReference>
<organism evidence="18 19">
    <name type="scientific">Granulosicoccus antarcticus IMCC3135</name>
    <dbReference type="NCBI Taxonomy" id="1192854"/>
    <lineage>
        <taxon>Bacteria</taxon>
        <taxon>Pseudomonadati</taxon>
        <taxon>Pseudomonadota</taxon>
        <taxon>Gammaproteobacteria</taxon>
        <taxon>Chromatiales</taxon>
        <taxon>Granulosicoccaceae</taxon>
        <taxon>Granulosicoccus</taxon>
    </lineage>
</organism>
<protein>
    <recommendedName>
        <fullName evidence="6">Acyl-coenzyme A dehydrogenase</fullName>
        <ecNumber evidence="4">1.3.8.7</ecNumber>
        <ecNumber evidence="5">1.3.8.8</ecNumber>
    </recommendedName>
</protein>
<dbReference type="GO" id="GO:0070991">
    <property type="term" value="F:medium-chain fatty acyl-CoA dehydrogenase activity"/>
    <property type="evidence" value="ECO:0007669"/>
    <property type="project" value="UniProtKB-EC"/>
</dbReference>
<keyword evidence="14" id="KW-1133">Transmembrane helix</keyword>
<dbReference type="RefSeq" id="WP_088919743.1">
    <property type="nucleotide sequence ID" value="NZ_CP018632.1"/>
</dbReference>
<comment type="catalytic activity">
    <reaction evidence="13">
        <text>a long-chain 2,3-saturated fatty acyl-CoA + oxidized [electron-transfer flavoprotein] + H(+) = a long-chain (2E)-enoyl-CoA + reduced [electron-transfer flavoprotein]</text>
        <dbReference type="Rhea" id="RHEA:17721"/>
        <dbReference type="Rhea" id="RHEA-COMP:10685"/>
        <dbReference type="Rhea" id="RHEA-COMP:10686"/>
        <dbReference type="ChEBI" id="CHEBI:15378"/>
        <dbReference type="ChEBI" id="CHEBI:57692"/>
        <dbReference type="ChEBI" id="CHEBI:58307"/>
        <dbReference type="ChEBI" id="CHEBI:83721"/>
        <dbReference type="ChEBI" id="CHEBI:83727"/>
        <dbReference type="EC" id="1.3.8.8"/>
    </reaction>
</comment>
<keyword evidence="10 18" id="KW-0560">Oxidoreductase</keyword>
<keyword evidence="9" id="KW-0276">Fatty acid metabolism</keyword>
<dbReference type="GO" id="GO:0004466">
    <property type="term" value="F:long-chain fatty acyl-CoA dehydrogenase activity"/>
    <property type="evidence" value="ECO:0007669"/>
    <property type="project" value="UniProtKB-EC"/>
</dbReference>
<dbReference type="Gene3D" id="1.20.140.10">
    <property type="entry name" value="Butyryl-CoA Dehydrogenase, subunit A, domain 3"/>
    <property type="match status" value="1"/>
</dbReference>
<comment type="similarity">
    <text evidence="3">Belongs to the acyl-CoA dehydrogenase family.</text>
</comment>
<dbReference type="Proteomes" id="UP000250079">
    <property type="component" value="Chromosome"/>
</dbReference>
<evidence type="ECO:0000256" key="7">
    <source>
        <dbReference type="ARBA" id="ARBA00022630"/>
    </source>
</evidence>
<dbReference type="Gene3D" id="2.40.110.10">
    <property type="entry name" value="Butyryl-CoA Dehydrogenase, subunit A, domain 2"/>
    <property type="match status" value="1"/>
</dbReference>
<keyword evidence="11" id="KW-0443">Lipid metabolism</keyword>
<feature type="domain" description="Acyl-CoA dehydrogenase C-terminal bacterial-type" evidence="17">
    <location>
        <begin position="519"/>
        <end position="801"/>
    </location>
</feature>
<dbReference type="FunFam" id="2.40.110.10:FF:000010">
    <property type="entry name" value="Acyl-CoA dehydrogenase"/>
    <property type="match status" value="1"/>
</dbReference>
<dbReference type="InterPro" id="IPR015396">
    <property type="entry name" value="FadE_C"/>
</dbReference>
<dbReference type="PANTHER" id="PTHR48083:SF33">
    <property type="entry name" value="ACYL-COENZYME A DEHYDROGENASE"/>
    <property type="match status" value="1"/>
</dbReference>
<dbReference type="Pfam" id="PF09317">
    <property type="entry name" value="ACDH_C"/>
    <property type="match status" value="1"/>
</dbReference>
<proteinExistence type="inferred from homology"/>
<feature type="domain" description="Acyl-CoA dehydrogenase/oxidase C-terminal" evidence="15">
    <location>
        <begin position="365"/>
        <end position="512"/>
    </location>
</feature>
<dbReference type="AlphaFoldDB" id="A0A2Z2NT71"/>
<evidence type="ECO:0000256" key="2">
    <source>
        <dbReference type="ARBA" id="ARBA00005005"/>
    </source>
</evidence>
<dbReference type="InterPro" id="IPR009075">
    <property type="entry name" value="AcylCo_DH/oxidase_C"/>
</dbReference>
<evidence type="ECO:0000313" key="18">
    <source>
        <dbReference type="EMBL" id="ASJ74752.1"/>
    </source>
</evidence>
<dbReference type="EC" id="1.3.8.7" evidence="4"/>
<dbReference type="GO" id="GO:0005737">
    <property type="term" value="C:cytoplasm"/>
    <property type="evidence" value="ECO:0007669"/>
    <property type="project" value="TreeGrafter"/>
</dbReference>
<evidence type="ECO:0000259" key="15">
    <source>
        <dbReference type="Pfam" id="PF00441"/>
    </source>
</evidence>
<evidence type="ECO:0000256" key="13">
    <source>
        <dbReference type="ARBA" id="ARBA00049247"/>
    </source>
</evidence>
<evidence type="ECO:0000256" key="8">
    <source>
        <dbReference type="ARBA" id="ARBA00022827"/>
    </source>
</evidence>
<evidence type="ECO:0000259" key="16">
    <source>
        <dbReference type="Pfam" id="PF02771"/>
    </source>
</evidence>
<evidence type="ECO:0000256" key="6">
    <source>
        <dbReference type="ARBA" id="ARBA00020144"/>
    </source>
</evidence>
<dbReference type="Pfam" id="PF02771">
    <property type="entry name" value="Acyl-CoA_dh_N"/>
    <property type="match status" value="1"/>
</dbReference>
<evidence type="ECO:0000256" key="5">
    <source>
        <dbReference type="ARBA" id="ARBA00012040"/>
    </source>
</evidence>
<dbReference type="InterPro" id="IPR009100">
    <property type="entry name" value="AcylCoA_DH/oxidase_NM_dom_sf"/>
</dbReference>
<dbReference type="GO" id="GO:0050660">
    <property type="term" value="F:flavin adenine dinucleotide binding"/>
    <property type="evidence" value="ECO:0007669"/>
    <property type="project" value="InterPro"/>
</dbReference>
<keyword evidence="7" id="KW-0285">Flavoprotein</keyword>
<dbReference type="EMBL" id="CP018632">
    <property type="protein sequence ID" value="ASJ74752.1"/>
    <property type="molecule type" value="Genomic_DNA"/>
</dbReference>
<dbReference type="FunFam" id="1.10.540.10:FF:000004">
    <property type="entry name" value="Acyl-CoA dehydrogenase"/>
    <property type="match status" value="1"/>
</dbReference>
<evidence type="ECO:0000256" key="11">
    <source>
        <dbReference type="ARBA" id="ARBA00023098"/>
    </source>
</evidence>
<dbReference type="InterPro" id="IPR046373">
    <property type="entry name" value="Acyl-CoA_Oxase/DH_mid-dom_sf"/>
</dbReference>
<gene>
    <name evidence="18" type="primary">fadE</name>
    <name evidence="18" type="ORF">IMCC3135_23415</name>
</gene>
<comment type="cofactor">
    <cofactor evidence="1">
        <name>FAD</name>
        <dbReference type="ChEBI" id="CHEBI:57692"/>
    </cofactor>
</comment>
<evidence type="ECO:0000256" key="9">
    <source>
        <dbReference type="ARBA" id="ARBA00022832"/>
    </source>
</evidence>
<dbReference type="GO" id="GO:0033539">
    <property type="term" value="P:fatty acid beta-oxidation using acyl-CoA dehydrogenase"/>
    <property type="evidence" value="ECO:0007669"/>
    <property type="project" value="InterPro"/>
</dbReference>
<evidence type="ECO:0000256" key="10">
    <source>
        <dbReference type="ARBA" id="ARBA00023002"/>
    </source>
</evidence>
<accession>A0A2Z2NT71</accession>
<evidence type="ECO:0000256" key="14">
    <source>
        <dbReference type="SAM" id="Phobius"/>
    </source>
</evidence>